<dbReference type="OrthoDB" id="10250478at2759"/>
<dbReference type="Gene3D" id="3.40.50.620">
    <property type="entry name" value="HUPs"/>
    <property type="match status" value="1"/>
</dbReference>
<name>E9E575_METAQ</name>
<dbReference type="GO" id="GO:0005829">
    <property type="term" value="C:cytosol"/>
    <property type="evidence" value="ECO:0007669"/>
    <property type="project" value="TreeGrafter"/>
</dbReference>
<dbReference type="AlphaFoldDB" id="E9E575"/>
<evidence type="ECO:0000256" key="5">
    <source>
        <dbReference type="ARBA" id="ARBA00023146"/>
    </source>
</evidence>
<sequence length="211" mass="23403">MGPHTKHANSPPPTTRTSLIFKRNSAQNDYFANHAFSGSIILRFGDTSPSQEEQEFEDSVTHDLAVLGIQLLRTYTSNKFQQLYALCQQSISDENAYSDDTEPEIQKRDQKRDRYKLLPSIQRDRPPAESLAMFEEMRKGTSLGTRHTAAGTENAVSALGYCEEGSRLSATRTATKAPQDAGFGHKDAKMTDALVGSAFNELIEGDIIQLE</sequence>
<evidence type="ECO:0000256" key="2">
    <source>
        <dbReference type="ARBA" id="ARBA00022741"/>
    </source>
</evidence>
<keyword evidence="1 6" id="KW-0436">Ligase</keyword>
<comment type="similarity">
    <text evidence="6">Belongs to the class-I aminoacyl-tRNA synthetase family.</text>
</comment>
<dbReference type="Gene3D" id="3.90.800.10">
    <property type="entry name" value="Glutamyl-tRNA Synthetase, Domain 3"/>
    <property type="match status" value="1"/>
</dbReference>
<dbReference type="GO" id="GO:0004818">
    <property type="term" value="F:glutamate-tRNA ligase activity"/>
    <property type="evidence" value="ECO:0007669"/>
    <property type="project" value="TreeGrafter"/>
</dbReference>
<dbReference type="GO" id="GO:0006424">
    <property type="term" value="P:glutamyl-tRNA aminoacylation"/>
    <property type="evidence" value="ECO:0007669"/>
    <property type="project" value="TreeGrafter"/>
</dbReference>
<dbReference type="GO" id="GO:0005524">
    <property type="term" value="F:ATP binding"/>
    <property type="evidence" value="ECO:0007669"/>
    <property type="project" value="UniProtKB-KW"/>
</dbReference>
<dbReference type="InterPro" id="IPR014729">
    <property type="entry name" value="Rossmann-like_a/b/a_fold"/>
</dbReference>
<protein>
    <recommendedName>
        <fullName evidence="7">Glutamyl/glutaminyl-tRNA synthetase class Ib catalytic domain-containing protein</fullName>
    </recommendedName>
</protein>
<dbReference type="KEGG" id="maw:19249355"/>
<keyword evidence="4 6" id="KW-0648">Protein biosynthesis</keyword>
<dbReference type="GO" id="GO:0017102">
    <property type="term" value="C:methionyl glutamyl tRNA synthetase complex"/>
    <property type="evidence" value="ECO:0007669"/>
    <property type="project" value="TreeGrafter"/>
</dbReference>
<dbReference type="SUPFAM" id="SSF52374">
    <property type="entry name" value="Nucleotidylyl transferase"/>
    <property type="match status" value="1"/>
</dbReference>
<evidence type="ECO:0000256" key="6">
    <source>
        <dbReference type="RuleBase" id="RU363037"/>
    </source>
</evidence>
<dbReference type="PANTHER" id="PTHR43097">
    <property type="entry name" value="GLUTAMINE-TRNA LIGASE"/>
    <property type="match status" value="1"/>
</dbReference>
<evidence type="ECO:0000313" key="9">
    <source>
        <dbReference type="Proteomes" id="UP000002499"/>
    </source>
</evidence>
<dbReference type="STRING" id="655827.E9E575"/>
<evidence type="ECO:0000256" key="4">
    <source>
        <dbReference type="ARBA" id="ARBA00022917"/>
    </source>
</evidence>
<feature type="domain" description="Glutamyl/glutaminyl-tRNA synthetase class Ib catalytic" evidence="7">
    <location>
        <begin position="28"/>
        <end position="147"/>
    </location>
</feature>
<accession>E9E575</accession>
<evidence type="ECO:0000259" key="7">
    <source>
        <dbReference type="Pfam" id="PF00749"/>
    </source>
</evidence>
<dbReference type="GeneID" id="19249355"/>
<evidence type="ECO:0000313" key="8">
    <source>
        <dbReference type="EMBL" id="EFY88950.1"/>
    </source>
</evidence>
<dbReference type="Proteomes" id="UP000002499">
    <property type="component" value="Unassembled WGS sequence"/>
</dbReference>
<dbReference type="HOGENOM" id="CLU_1305117_0_0_1"/>
<evidence type="ECO:0000256" key="3">
    <source>
        <dbReference type="ARBA" id="ARBA00022840"/>
    </source>
</evidence>
<dbReference type="PANTHER" id="PTHR43097:SF5">
    <property type="entry name" value="GLUTAMATE--TRNA LIGASE"/>
    <property type="match status" value="1"/>
</dbReference>
<gene>
    <name evidence="8" type="ORF">MAC_05044</name>
</gene>
<reference evidence="8 9" key="1">
    <citation type="journal article" date="2011" name="PLoS Genet.">
        <title>Genome sequencing and comparative transcriptomics of the model entomopathogenic fungi Metarhizium anisopliae and M. acridum.</title>
        <authorList>
            <person name="Gao Q."/>
            <person name="Jin K."/>
            <person name="Ying S.H."/>
            <person name="Zhang Y."/>
            <person name="Xiao G."/>
            <person name="Shang Y."/>
            <person name="Duan Z."/>
            <person name="Hu X."/>
            <person name="Xie X.Q."/>
            <person name="Zhou G."/>
            <person name="Peng G."/>
            <person name="Luo Z."/>
            <person name="Huang W."/>
            <person name="Wang B."/>
            <person name="Fang W."/>
            <person name="Wang S."/>
            <person name="Zhong Y."/>
            <person name="Ma L.J."/>
            <person name="St Leger R.J."/>
            <person name="Zhao G.P."/>
            <person name="Pei Y."/>
            <person name="Feng M.G."/>
            <person name="Xia Y."/>
            <person name="Wang C."/>
        </authorList>
    </citation>
    <scope>NUCLEOTIDE SEQUENCE [LARGE SCALE GENOMIC DNA]</scope>
    <source>
        <strain evidence="8 9">CQMa 102</strain>
    </source>
</reference>
<dbReference type="Pfam" id="PF00749">
    <property type="entry name" value="tRNA-synt_1c"/>
    <property type="match status" value="1"/>
</dbReference>
<keyword evidence="5 6" id="KW-0030">Aminoacyl-tRNA synthetase</keyword>
<proteinExistence type="inferred from homology"/>
<organism evidence="9">
    <name type="scientific">Metarhizium acridum (strain CQMa 102)</name>
    <dbReference type="NCBI Taxonomy" id="655827"/>
    <lineage>
        <taxon>Eukaryota</taxon>
        <taxon>Fungi</taxon>
        <taxon>Dikarya</taxon>
        <taxon>Ascomycota</taxon>
        <taxon>Pezizomycotina</taxon>
        <taxon>Sordariomycetes</taxon>
        <taxon>Hypocreomycetidae</taxon>
        <taxon>Hypocreales</taxon>
        <taxon>Clavicipitaceae</taxon>
        <taxon>Metarhizium</taxon>
    </lineage>
</organism>
<evidence type="ECO:0000256" key="1">
    <source>
        <dbReference type="ARBA" id="ARBA00022598"/>
    </source>
</evidence>
<keyword evidence="3 6" id="KW-0067">ATP-binding</keyword>
<dbReference type="EMBL" id="GL698505">
    <property type="protein sequence ID" value="EFY88950.1"/>
    <property type="molecule type" value="Genomic_DNA"/>
</dbReference>
<dbReference type="eggNOG" id="KOG1147">
    <property type="taxonomic scope" value="Eukaryota"/>
</dbReference>
<dbReference type="InterPro" id="IPR050132">
    <property type="entry name" value="Gln/Glu-tRNA_Ligase"/>
</dbReference>
<dbReference type="InterPro" id="IPR020058">
    <property type="entry name" value="Glu/Gln-tRNA-synth_Ib_cat-dom"/>
</dbReference>
<keyword evidence="9" id="KW-1185">Reference proteome</keyword>
<keyword evidence="2 6" id="KW-0547">Nucleotide-binding</keyword>
<dbReference type="InParanoid" id="E9E575"/>